<evidence type="ECO:0000313" key="3">
    <source>
        <dbReference type="Proteomes" id="UP000039324"/>
    </source>
</evidence>
<evidence type="ECO:0000313" key="1">
    <source>
        <dbReference type="EMBL" id="CEP03820.1"/>
    </source>
</evidence>
<reference evidence="2 4" key="2">
    <citation type="submission" date="2018-03" db="EMBL/GenBank/DDBJ databases">
        <authorList>
            <person name="Fogelqvist J."/>
        </authorList>
    </citation>
    <scope>NUCLEOTIDE SEQUENCE [LARGE SCALE GENOMIC DNA]</scope>
</reference>
<geneLocation type="mitochondrion" evidence="2"/>
<protein>
    <recommendedName>
        <fullName evidence="5">Exostosin GT47 domain-containing protein</fullName>
    </recommendedName>
</protein>
<keyword evidence="3" id="KW-1185">Reference proteome</keyword>
<organism evidence="1 3">
    <name type="scientific">Plasmodiophora brassicae</name>
    <name type="common">Clubroot disease agent</name>
    <dbReference type="NCBI Taxonomy" id="37360"/>
    <lineage>
        <taxon>Eukaryota</taxon>
        <taxon>Sar</taxon>
        <taxon>Rhizaria</taxon>
        <taxon>Endomyxa</taxon>
        <taxon>Phytomyxea</taxon>
        <taxon>Plasmodiophorida</taxon>
        <taxon>Plasmodiophoridae</taxon>
        <taxon>Plasmodiophora</taxon>
    </lineage>
</organism>
<reference evidence="1 3" key="1">
    <citation type="submission" date="2015-02" db="EMBL/GenBank/DDBJ databases">
        <authorList>
            <person name="Chooi Y.-H."/>
        </authorList>
    </citation>
    <scope>NUCLEOTIDE SEQUENCE [LARGE SCALE GENOMIC DNA]</scope>
    <source>
        <strain evidence="1">E3</strain>
    </source>
</reference>
<sequence length="475" mass="54216">MARVIWRRLARPSRFLAGLVIACVLVNIVLLSSIVHWQSDWATAGAAVADVDAVEDQEKEVRPWAGMSKRFWTSDLHDGGRGDLPSLLMDLGHKFFNMGLKRERGPFPEVIARMTMPSRPLAPTIDRLWSHSSGLRESDVVEMFEYYKDDPVMYETDAFLCLFPASYCEIFMPFNRTIIFNAAHRLFLGRCSTASAQRLVDHLRMMLERRPGHPRHFVVASGRYDVEYIKYFMGIEVSLVSTSGFGYALNKTVYTQSRPEILIGPLQAESSPYTDTLNQAAAGKFTFIAVKALYRPFRLQDIANHRAVVIMPKTCMSWGISDIYALGVPMFVPSIPFLMELKHVEDLHIRDGFYCGPNWQPPPPFRLANGSTTHPFSPEDLSVEAQSYWLQYADYYQWPHIATFSSWAELITLLETTDLVAVHHKMMAQNVIRLRELQSQLTDIADQIDGSRRVVPKHFESAIRSLWNVSRLMVD</sequence>
<dbReference type="OMA" id="ICEAYMA"/>
<dbReference type="EMBL" id="OVEO01000012">
    <property type="protein sequence ID" value="SPQ99775.1"/>
    <property type="molecule type" value="Genomic_DNA"/>
</dbReference>
<dbReference type="Proteomes" id="UP000039324">
    <property type="component" value="Unassembled WGS sequence"/>
</dbReference>
<evidence type="ECO:0000313" key="4">
    <source>
        <dbReference type="Proteomes" id="UP000290189"/>
    </source>
</evidence>
<keyword evidence="2" id="KW-0496">Mitochondrion</keyword>
<dbReference type="OrthoDB" id="419709at2759"/>
<gene>
    <name evidence="1" type="ORF">PBRA_003427</name>
    <name evidence="2" type="ORF">PLBR_LOCUS6990</name>
</gene>
<dbReference type="EMBL" id="CDSF01000155">
    <property type="protein sequence ID" value="CEP03820.1"/>
    <property type="molecule type" value="Genomic_DNA"/>
</dbReference>
<evidence type="ECO:0000313" key="2">
    <source>
        <dbReference type="EMBL" id="SPQ99775.1"/>
    </source>
</evidence>
<proteinExistence type="predicted"/>
<dbReference type="AlphaFoldDB" id="A0A0G4J8C5"/>
<accession>A0A0G4J8C5</accession>
<dbReference type="Proteomes" id="UP000290189">
    <property type="component" value="Unassembled WGS sequence"/>
</dbReference>
<evidence type="ECO:0008006" key="5">
    <source>
        <dbReference type="Google" id="ProtNLM"/>
    </source>
</evidence>
<name>A0A0G4J8C5_PLABS</name>